<evidence type="ECO:0000313" key="2">
    <source>
        <dbReference type="Proteomes" id="UP000256695"/>
    </source>
</evidence>
<proteinExistence type="predicted"/>
<protein>
    <recommendedName>
        <fullName evidence="3">Lipoprotein</fullName>
    </recommendedName>
</protein>
<dbReference type="RefSeq" id="WP_115579274.1">
    <property type="nucleotide sequence ID" value="NZ_NXLX01000013.1"/>
</dbReference>
<dbReference type="AlphaFoldDB" id="A0A3D8J6H0"/>
<name>A0A3D8J6H0_9HELI</name>
<reference evidence="1 2" key="1">
    <citation type="submission" date="2018-04" db="EMBL/GenBank/DDBJ databases">
        <title>Novel Campyloabacter and Helicobacter Species and Strains.</title>
        <authorList>
            <person name="Mannion A.J."/>
            <person name="Shen Z."/>
            <person name="Fox J.G."/>
        </authorList>
    </citation>
    <scope>NUCLEOTIDE SEQUENCE [LARGE SCALE GENOMIC DNA]</scope>
    <source>
        <strain evidence="1 2">MIT 04-9362</strain>
    </source>
</reference>
<comment type="caution">
    <text evidence="1">The sequence shown here is derived from an EMBL/GenBank/DDBJ whole genome shotgun (WGS) entry which is preliminary data.</text>
</comment>
<dbReference type="EMBL" id="NXLX01000013">
    <property type="protein sequence ID" value="RDU73022.1"/>
    <property type="molecule type" value="Genomic_DNA"/>
</dbReference>
<sequence>MQRQIIFLFILFFTGCSTKTIIVDKQDYQNRYKPVIGTRNNDARTAIDFGIVQKIWIAPYKTSNGSLIGSHDIYIWIKRPDFIPGTAIPSSKIRKGVPTETNTLPFTLHSGEIEYKNNLKDDKTISDFVNYENKNTTKSIMKRVREQEEKINKSMMTKEKTK</sequence>
<evidence type="ECO:0008006" key="3">
    <source>
        <dbReference type="Google" id="ProtNLM"/>
    </source>
</evidence>
<accession>A0A3D8J6H0</accession>
<dbReference type="PROSITE" id="PS51257">
    <property type="entry name" value="PROKAR_LIPOPROTEIN"/>
    <property type="match status" value="1"/>
</dbReference>
<gene>
    <name evidence="1" type="ORF">CQA57_05715</name>
</gene>
<keyword evidence="2" id="KW-1185">Reference proteome</keyword>
<evidence type="ECO:0000313" key="1">
    <source>
        <dbReference type="EMBL" id="RDU73022.1"/>
    </source>
</evidence>
<organism evidence="1 2">
    <name type="scientific">Helicobacter anseris</name>
    <dbReference type="NCBI Taxonomy" id="375926"/>
    <lineage>
        <taxon>Bacteria</taxon>
        <taxon>Pseudomonadati</taxon>
        <taxon>Campylobacterota</taxon>
        <taxon>Epsilonproteobacteria</taxon>
        <taxon>Campylobacterales</taxon>
        <taxon>Helicobacteraceae</taxon>
        <taxon>Helicobacter</taxon>
    </lineage>
</organism>
<dbReference type="OrthoDB" id="5325219at2"/>
<dbReference type="Proteomes" id="UP000256695">
    <property type="component" value="Unassembled WGS sequence"/>
</dbReference>